<proteinExistence type="predicted"/>
<dbReference type="OrthoDB" id="767938at2"/>
<dbReference type="EMBL" id="SMFL01000010">
    <property type="protein sequence ID" value="TDE11983.1"/>
    <property type="molecule type" value="Genomic_DNA"/>
</dbReference>
<accession>A0A4R5DMR1</accession>
<feature type="transmembrane region" description="Helical" evidence="1">
    <location>
        <begin position="7"/>
        <end position="29"/>
    </location>
</feature>
<keyword evidence="1" id="KW-0812">Transmembrane</keyword>
<evidence type="ECO:0000313" key="2">
    <source>
        <dbReference type="EMBL" id="TDE11983.1"/>
    </source>
</evidence>
<evidence type="ECO:0000313" key="3">
    <source>
        <dbReference type="Proteomes" id="UP000294850"/>
    </source>
</evidence>
<evidence type="ECO:0000256" key="1">
    <source>
        <dbReference type="SAM" id="Phobius"/>
    </source>
</evidence>
<dbReference type="Proteomes" id="UP000294850">
    <property type="component" value="Unassembled WGS sequence"/>
</dbReference>
<comment type="caution">
    <text evidence="2">The sequence shown here is derived from an EMBL/GenBank/DDBJ whole genome shotgun (WGS) entry which is preliminary data.</text>
</comment>
<protein>
    <submittedName>
        <fullName evidence="2">Uncharacterized protein</fullName>
    </submittedName>
</protein>
<keyword evidence="3" id="KW-1185">Reference proteome</keyword>
<dbReference type="AlphaFoldDB" id="A0A4R5DMR1"/>
<keyword evidence="1" id="KW-0472">Membrane</keyword>
<dbReference type="RefSeq" id="WP_131960693.1">
    <property type="nucleotide sequence ID" value="NZ_SMFL01000010.1"/>
</dbReference>
<name>A0A4R5DMR1_9BACT</name>
<organism evidence="2 3">
    <name type="scientific">Dyadobacter psychrotolerans</name>
    <dbReference type="NCBI Taxonomy" id="2541721"/>
    <lineage>
        <taxon>Bacteria</taxon>
        <taxon>Pseudomonadati</taxon>
        <taxon>Bacteroidota</taxon>
        <taxon>Cytophagia</taxon>
        <taxon>Cytophagales</taxon>
        <taxon>Spirosomataceae</taxon>
        <taxon>Dyadobacter</taxon>
    </lineage>
</organism>
<sequence>MITTLKILGVILGSMILVLSIFIFIFIYFGDAGCGNEIYQTIYSPDHLKKVLVYDRDCGAITGFSTHVTLLDTSEATSSGGNLFVADSDHGRAKAHEQYQTLIDIQVLWINDRTLEIEYDGKARVFTKVDQLADIDIIYIKK</sequence>
<gene>
    <name evidence="2" type="ORF">E0F88_23290</name>
</gene>
<reference evidence="2 3" key="1">
    <citation type="submission" date="2019-03" db="EMBL/GenBank/DDBJ databases">
        <title>Dyadobacter AR-3-6 sp. nov., isolated from arctic soil.</title>
        <authorList>
            <person name="Chaudhary D.K."/>
        </authorList>
    </citation>
    <scope>NUCLEOTIDE SEQUENCE [LARGE SCALE GENOMIC DNA]</scope>
    <source>
        <strain evidence="2 3">AR-3-6</strain>
    </source>
</reference>
<keyword evidence="1" id="KW-1133">Transmembrane helix</keyword>